<sequence>MKNMLALSITIVLVYTISSQLGIAFSRASIALGETEYLCDAFAADCIRLSDSAESRALYYSPDDSAESTAPYYSPDDSAKSPAPGISPSATYLESSEEYPTKLRYFDVTLYGAVADGKIHSSYI</sequence>
<feature type="signal peptide" evidence="2">
    <location>
        <begin position="1"/>
        <end position="19"/>
    </location>
</feature>
<proteinExistence type="predicted"/>
<evidence type="ECO:0000313" key="4">
    <source>
        <dbReference type="Proteomes" id="UP000265566"/>
    </source>
</evidence>
<gene>
    <name evidence="3" type="ORF">MtrunA17_Chr2g0295431</name>
</gene>
<protein>
    <recommendedName>
        <fullName evidence="5">Transmembrane protein</fullName>
    </recommendedName>
</protein>
<dbReference type="Gramene" id="rna8939">
    <property type="protein sequence ID" value="RHN73153.1"/>
    <property type="gene ID" value="gene8939"/>
</dbReference>
<evidence type="ECO:0008006" key="5">
    <source>
        <dbReference type="Google" id="ProtNLM"/>
    </source>
</evidence>
<accession>A0A396JA48</accession>
<dbReference type="EMBL" id="PSQE01000002">
    <property type="protein sequence ID" value="RHN73153.1"/>
    <property type="molecule type" value="Genomic_DNA"/>
</dbReference>
<evidence type="ECO:0000313" key="3">
    <source>
        <dbReference type="EMBL" id="RHN73153.1"/>
    </source>
</evidence>
<name>A0A396JA48_MEDTR</name>
<dbReference type="Proteomes" id="UP000265566">
    <property type="component" value="Chromosome 2"/>
</dbReference>
<feature type="region of interest" description="Disordered" evidence="1">
    <location>
        <begin position="61"/>
        <end position="92"/>
    </location>
</feature>
<feature type="chain" id="PRO_5017351497" description="Transmembrane protein" evidence="2">
    <location>
        <begin position="20"/>
        <end position="124"/>
    </location>
</feature>
<reference evidence="4" key="1">
    <citation type="journal article" date="2018" name="Nat. Plants">
        <title>Whole-genome landscape of Medicago truncatula symbiotic genes.</title>
        <authorList>
            <person name="Pecrix Y."/>
            <person name="Staton S.E."/>
            <person name="Sallet E."/>
            <person name="Lelandais-Briere C."/>
            <person name="Moreau S."/>
            <person name="Carrere S."/>
            <person name="Blein T."/>
            <person name="Jardinaud M.F."/>
            <person name="Latrasse D."/>
            <person name="Zouine M."/>
            <person name="Zahm M."/>
            <person name="Kreplak J."/>
            <person name="Mayjonade B."/>
            <person name="Satge C."/>
            <person name="Perez M."/>
            <person name="Cauet S."/>
            <person name="Marande W."/>
            <person name="Chantry-Darmon C."/>
            <person name="Lopez-Roques C."/>
            <person name="Bouchez O."/>
            <person name="Berard A."/>
            <person name="Debelle F."/>
            <person name="Munos S."/>
            <person name="Bendahmane A."/>
            <person name="Berges H."/>
            <person name="Niebel A."/>
            <person name="Buitink J."/>
            <person name="Frugier F."/>
            <person name="Benhamed M."/>
            <person name="Crespi M."/>
            <person name="Gouzy J."/>
            <person name="Gamas P."/>
        </authorList>
    </citation>
    <scope>NUCLEOTIDE SEQUENCE [LARGE SCALE GENOMIC DNA]</scope>
    <source>
        <strain evidence="4">cv. Jemalong A17</strain>
    </source>
</reference>
<evidence type="ECO:0000256" key="1">
    <source>
        <dbReference type="SAM" id="MobiDB-lite"/>
    </source>
</evidence>
<evidence type="ECO:0000256" key="2">
    <source>
        <dbReference type="SAM" id="SignalP"/>
    </source>
</evidence>
<organism evidence="3 4">
    <name type="scientific">Medicago truncatula</name>
    <name type="common">Barrel medic</name>
    <name type="synonym">Medicago tribuloides</name>
    <dbReference type="NCBI Taxonomy" id="3880"/>
    <lineage>
        <taxon>Eukaryota</taxon>
        <taxon>Viridiplantae</taxon>
        <taxon>Streptophyta</taxon>
        <taxon>Embryophyta</taxon>
        <taxon>Tracheophyta</taxon>
        <taxon>Spermatophyta</taxon>
        <taxon>Magnoliopsida</taxon>
        <taxon>eudicotyledons</taxon>
        <taxon>Gunneridae</taxon>
        <taxon>Pentapetalae</taxon>
        <taxon>rosids</taxon>
        <taxon>fabids</taxon>
        <taxon>Fabales</taxon>
        <taxon>Fabaceae</taxon>
        <taxon>Papilionoideae</taxon>
        <taxon>50 kb inversion clade</taxon>
        <taxon>NPAAA clade</taxon>
        <taxon>Hologalegina</taxon>
        <taxon>IRL clade</taxon>
        <taxon>Trifolieae</taxon>
        <taxon>Medicago</taxon>
    </lineage>
</organism>
<comment type="caution">
    <text evidence="3">The sequence shown here is derived from an EMBL/GenBank/DDBJ whole genome shotgun (WGS) entry which is preliminary data.</text>
</comment>
<dbReference type="AlphaFoldDB" id="A0A396JA48"/>
<keyword evidence="2" id="KW-0732">Signal</keyword>